<dbReference type="GeneID" id="36844387"/>
<dbReference type="Pfam" id="PF19166">
    <property type="entry name" value="DUF5848"/>
    <property type="match status" value="1"/>
</dbReference>
<dbReference type="InterPro" id="IPR043884">
    <property type="entry name" value="DUF5848"/>
</dbReference>
<accession>A0A2U7U9Y9</accession>
<dbReference type="KEGG" id="vg:36844387"/>
<dbReference type="EMBL" id="MG011689">
    <property type="protein sequence ID" value="AVK75246.1"/>
    <property type="molecule type" value="Genomic_DNA"/>
</dbReference>
<feature type="domain" description="DUF5848" evidence="2">
    <location>
        <begin position="47"/>
        <end position="104"/>
    </location>
</feature>
<evidence type="ECO:0000256" key="1">
    <source>
        <dbReference type="SAM" id="MobiDB-lite"/>
    </source>
</evidence>
<dbReference type="Proteomes" id="UP000248852">
    <property type="component" value="Segment"/>
</dbReference>
<proteinExistence type="predicted"/>
<reference evidence="3" key="1">
    <citation type="journal article" date="2018" name="Nat. Commun.">
        <title>Diversity and evolution of the emerging Pandoraviridae family.</title>
        <authorList>
            <person name="Legendre M."/>
            <person name="Fabre E."/>
            <person name="Poirot O."/>
            <person name="Jeudy S."/>
            <person name="Lartigue A."/>
            <person name="Alempic J.M."/>
            <person name="Beucher L."/>
            <person name="Philippe N."/>
            <person name="Bertaux L."/>
            <person name="Christo-Foroux E."/>
            <person name="Labadie K."/>
            <person name="Coute Y."/>
            <person name="Abergel C."/>
            <person name="Claverie J.M."/>
        </authorList>
    </citation>
    <scope>NUCLEOTIDE SEQUENCE [LARGE SCALE GENOMIC DNA]</scope>
    <source>
        <strain evidence="3">Quercus</strain>
    </source>
</reference>
<organism evidence="3">
    <name type="scientific">Pandoravirus quercus</name>
    <dbReference type="NCBI Taxonomy" id="2107709"/>
    <lineage>
        <taxon>Viruses</taxon>
        <taxon>Pandoravirus</taxon>
    </lineage>
</organism>
<feature type="compositionally biased region" description="Acidic residues" evidence="1">
    <location>
        <begin position="285"/>
        <end position="295"/>
    </location>
</feature>
<feature type="region of interest" description="Disordered" evidence="1">
    <location>
        <begin position="260"/>
        <end position="295"/>
    </location>
</feature>
<gene>
    <name evidence="3" type="ORF">pqer_cds_824</name>
</gene>
<dbReference type="RefSeq" id="YP_009483515.1">
    <property type="nucleotide sequence ID" value="NC_037667.1"/>
</dbReference>
<protein>
    <recommendedName>
        <fullName evidence="2">DUF5848 domain-containing protein</fullName>
    </recommendedName>
</protein>
<name>A0A2U7U9Y9_9VIRU</name>
<sequence>MNGDPMDADNHNGSTTAAMVSLSALQLWRVCPDSSSTARPASLSQRRVLDVLAAGARVPPEEATCANLVPLYTSFWSALNDLDAAVPGGIVGLRQPLTPLSVLATAGRAVPPGYRGAALAAYAIDTLMRLSAGETWSSSPSDMFLDNATNDDDNAVGDSDESSSLYTIYVHAPDAAGTRVSFDRAGQHVATMQLDPYGSVVGFEAHGRRRLPRRVRNAPEAAMRALMNSAVRQVADSGATSGVITLSESQLVWDLLSRSRPGATGRRGRHRIMERSYGGANGDYASEEEGETEDD</sequence>
<evidence type="ECO:0000313" key="3">
    <source>
        <dbReference type="EMBL" id="AVK75246.1"/>
    </source>
</evidence>
<evidence type="ECO:0000259" key="2">
    <source>
        <dbReference type="Pfam" id="PF19166"/>
    </source>
</evidence>